<evidence type="ECO:0000256" key="1">
    <source>
        <dbReference type="SAM" id="MobiDB-lite"/>
    </source>
</evidence>
<reference evidence="4" key="1">
    <citation type="submission" date="2017-02" db="UniProtKB">
        <authorList>
            <consortium name="WormBaseParasite"/>
        </authorList>
    </citation>
    <scope>IDENTIFICATION</scope>
</reference>
<protein>
    <submittedName>
        <fullName evidence="4">BESS domain-containing protein</fullName>
    </submittedName>
</protein>
<evidence type="ECO:0000313" key="2">
    <source>
        <dbReference type="EMBL" id="VDL79147.1"/>
    </source>
</evidence>
<sequence>MQANGFEFDIGRLKTMWKNLRDQWKRNLSAKMPPEREWYFQRRINFLVNSYEGGERSQLAQDNDSADDDGFHLDDEAPDDSLYDVKDDGFDYLEAGHSIESVTSTGGSSPFSVREPKSEMGEEADARPQTLVAVLRQNGTLSSPRRIVSHSPNDSVRAPPPARSQTNPRVVSVTKPSLPRLVPPTRTLPGSKPQSSASPPASAAKKARVEQPSKEDSPADAPPPKTRDDMMILAKALKAGKSVRNDLSPSQSPRPVDKFDKYAAFISTTLREMPEMEAKRKMREMTMLLLDDVDFGG</sequence>
<feature type="region of interest" description="Disordered" evidence="1">
    <location>
        <begin position="55"/>
        <end position="80"/>
    </location>
</feature>
<feature type="compositionally biased region" description="Basic and acidic residues" evidence="1">
    <location>
        <begin position="207"/>
        <end position="217"/>
    </location>
</feature>
<dbReference type="AlphaFoldDB" id="A0A0N4YFL2"/>
<feature type="compositionally biased region" description="Polar residues" evidence="1">
    <location>
        <begin position="101"/>
        <end position="111"/>
    </location>
</feature>
<gene>
    <name evidence="2" type="ORF">NBR_LOCUS15553</name>
</gene>
<feature type="compositionally biased region" description="Low complexity" evidence="1">
    <location>
        <begin position="176"/>
        <end position="204"/>
    </location>
</feature>
<reference evidence="2 3" key="2">
    <citation type="submission" date="2018-11" db="EMBL/GenBank/DDBJ databases">
        <authorList>
            <consortium name="Pathogen Informatics"/>
        </authorList>
    </citation>
    <scope>NUCLEOTIDE SEQUENCE [LARGE SCALE GENOMIC DNA]</scope>
</reference>
<dbReference type="Proteomes" id="UP000271162">
    <property type="component" value="Unassembled WGS sequence"/>
</dbReference>
<organism evidence="4">
    <name type="scientific">Nippostrongylus brasiliensis</name>
    <name type="common">Rat hookworm</name>
    <dbReference type="NCBI Taxonomy" id="27835"/>
    <lineage>
        <taxon>Eukaryota</taxon>
        <taxon>Metazoa</taxon>
        <taxon>Ecdysozoa</taxon>
        <taxon>Nematoda</taxon>
        <taxon>Chromadorea</taxon>
        <taxon>Rhabditida</taxon>
        <taxon>Rhabditina</taxon>
        <taxon>Rhabditomorpha</taxon>
        <taxon>Strongyloidea</taxon>
        <taxon>Heligmosomidae</taxon>
        <taxon>Nippostrongylus</taxon>
    </lineage>
</organism>
<dbReference type="OMA" id="MPPEREW"/>
<feature type="compositionally biased region" description="Basic and acidic residues" evidence="1">
    <location>
        <begin position="114"/>
        <end position="126"/>
    </location>
</feature>
<name>A0A0N4YFL2_NIPBR</name>
<feature type="region of interest" description="Disordered" evidence="1">
    <location>
        <begin position="101"/>
        <end position="128"/>
    </location>
</feature>
<keyword evidence="3" id="KW-1185">Reference proteome</keyword>
<feature type="region of interest" description="Disordered" evidence="1">
    <location>
        <begin position="141"/>
        <end position="230"/>
    </location>
</feature>
<dbReference type="WBParaSite" id="NBR_0001555201-mRNA-1">
    <property type="protein sequence ID" value="NBR_0001555201-mRNA-1"/>
    <property type="gene ID" value="NBR_0001555201"/>
</dbReference>
<proteinExistence type="predicted"/>
<feature type="region of interest" description="Disordered" evidence="1">
    <location>
        <begin position="237"/>
        <end position="256"/>
    </location>
</feature>
<evidence type="ECO:0000313" key="4">
    <source>
        <dbReference type="WBParaSite" id="NBR_0001555201-mRNA-1"/>
    </source>
</evidence>
<dbReference type="EMBL" id="UYSL01021786">
    <property type="protein sequence ID" value="VDL79147.1"/>
    <property type="molecule type" value="Genomic_DNA"/>
</dbReference>
<evidence type="ECO:0000313" key="3">
    <source>
        <dbReference type="Proteomes" id="UP000271162"/>
    </source>
</evidence>
<accession>A0A0N4YFL2</accession>